<dbReference type="PANTHER" id="PTHR34596">
    <property type="entry name" value="CHITOPORIN"/>
    <property type="match status" value="1"/>
</dbReference>
<name>S6ARS6_METRE</name>
<dbReference type="eggNOG" id="ENOG502Z9P4">
    <property type="taxonomic scope" value="Bacteria"/>
</dbReference>
<dbReference type="PATRIC" id="fig|1245471.3.peg.1008"/>
<dbReference type="Gene3D" id="2.40.160.10">
    <property type="entry name" value="Porin"/>
    <property type="match status" value="1"/>
</dbReference>
<dbReference type="GO" id="GO:0015288">
    <property type="term" value="F:porin activity"/>
    <property type="evidence" value="ECO:0007669"/>
    <property type="project" value="TreeGrafter"/>
</dbReference>
<accession>S6ARS6</accession>
<dbReference type="InterPro" id="IPR005318">
    <property type="entry name" value="OM_porin_bac"/>
</dbReference>
<keyword evidence="2" id="KW-0813">Transport</keyword>
<feature type="signal peptide" evidence="4">
    <location>
        <begin position="1"/>
        <end position="23"/>
    </location>
</feature>
<dbReference type="STRING" id="1245471.PCA10_09990"/>
<feature type="chain" id="PRO_5004535807" evidence="4">
    <location>
        <begin position="24"/>
        <end position="455"/>
    </location>
</feature>
<dbReference type="AlphaFoldDB" id="S6ARS6"/>
<evidence type="ECO:0000313" key="6">
    <source>
        <dbReference type="Proteomes" id="UP000015503"/>
    </source>
</evidence>
<evidence type="ECO:0000256" key="2">
    <source>
        <dbReference type="ARBA" id="ARBA00022448"/>
    </source>
</evidence>
<dbReference type="EMBL" id="AP013068">
    <property type="protein sequence ID" value="BAN46731.1"/>
    <property type="molecule type" value="Genomic_DNA"/>
</dbReference>
<evidence type="ECO:0000313" key="5">
    <source>
        <dbReference type="EMBL" id="BAN46731.1"/>
    </source>
</evidence>
<dbReference type="KEGG" id="pre:PCA10_09990"/>
<dbReference type="OrthoDB" id="6759120at2"/>
<dbReference type="RefSeq" id="WP_016490933.1">
    <property type="nucleotide sequence ID" value="NC_021499.1"/>
</dbReference>
<dbReference type="InterPro" id="IPR023614">
    <property type="entry name" value="Porin_dom_sf"/>
</dbReference>
<organism evidence="5 6">
    <name type="scientific">Metapseudomonas resinovorans NBRC 106553</name>
    <dbReference type="NCBI Taxonomy" id="1245471"/>
    <lineage>
        <taxon>Bacteria</taxon>
        <taxon>Pseudomonadati</taxon>
        <taxon>Pseudomonadota</taxon>
        <taxon>Gammaproteobacteria</taxon>
        <taxon>Pseudomonadales</taxon>
        <taxon>Pseudomonadaceae</taxon>
        <taxon>Metapseudomonas</taxon>
    </lineage>
</organism>
<dbReference type="GO" id="GO:0016020">
    <property type="term" value="C:membrane"/>
    <property type="evidence" value="ECO:0007669"/>
    <property type="project" value="InterPro"/>
</dbReference>
<evidence type="ECO:0000256" key="4">
    <source>
        <dbReference type="SAM" id="SignalP"/>
    </source>
</evidence>
<dbReference type="Pfam" id="PF03573">
    <property type="entry name" value="OprD"/>
    <property type="match status" value="1"/>
</dbReference>
<protein>
    <submittedName>
        <fullName evidence="5">Putative dipeptide-specific porin OpdP</fullName>
    </submittedName>
</protein>
<sequence length="455" mass="50739">MNLITRNGTLLGLALLTANATLAAEQAIDQSTARGFVEGQKVDLVTRNFFSHERTQDSFSFTIPKDDGGEPTRDRWTWVQGTRLIYNSGYTEGTVGVGLDLEAIGAVNLERGKGRIAGGGNRTLADSNGHGVAEWSKMGVANLRLRASRSELKAGRFRVDTPVFSYIYNRALPSSFDGVALDSFELDSLSLHAGSFRQVSPRSRAGSEDFTTEYGTREVRSDRMSYVGARHTPVEGLELSLFSARFEDVWNQHFLGATHELGDPEELALRTELRAYSTRDQGARKAGYIDNDSWSLAFNLTHRAHSLTLGWQRVHGDEFFDYVNETDAIHLGNSRYSDYNGPNERSALFSYDFDWSQYGVPGVSTGYWYVKGWGIDGTRYRGDRNGAYGNYAEVRAMDGERHREYGLSLNYKVPGGNLEGSTVRVLYMEHKASKQQVDGSTNELRIVSTFPFNLL</sequence>
<comment type="similarity">
    <text evidence="1">Belongs to the outer membrane porin (Opr) (TC 1.B.25) family.</text>
</comment>
<dbReference type="HOGENOM" id="CLU_042378_2_0_6"/>
<dbReference type="PANTHER" id="PTHR34596:SF2">
    <property type="entry name" value="CHITOPORIN"/>
    <property type="match status" value="1"/>
</dbReference>
<reference evidence="5 6" key="1">
    <citation type="journal article" date="2013" name="Genome Announc.">
        <title>Complete Genome Sequence of the Carbazole Degrader Pseudomonas resinovorans Strain CA10 (NBRC 106553).</title>
        <authorList>
            <person name="Shintani M."/>
            <person name="Hosoyama A."/>
            <person name="Ohji S."/>
            <person name="Tsuchikane K."/>
            <person name="Takarada H."/>
            <person name="Yamazoe A."/>
            <person name="Fujita N."/>
            <person name="Nojiri H."/>
        </authorList>
    </citation>
    <scope>NUCLEOTIDE SEQUENCE [LARGE SCALE GENOMIC DNA]</scope>
    <source>
        <strain evidence="5 6">NBRC 106553</strain>
    </source>
</reference>
<proteinExistence type="inferred from homology"/>
<keyword evidence="6" id="KW-1185">Reference proteome</keyword>
<evidence type="ECO:0000256" key="3">
    <source>
        <dbReference type="ARBA" id="ARBA00022729"/>
    </source>
</evidence>
<keyword evidence="3 4" id="KW-0732">Signal</keyword>
<gene>
    <name evidence="5" type="primary">opdP</name>
    <name evidence="5" type="ORF">PCA10_09990</name>
</gene>
<dbReference type="Proteomes" id="UP000015503">
    <property type="component" value="Chromosome"/>
</dbReference>
<evidence type="ECO:0000256" key="1">
    <source>
        <dbReference type="ARBA" id="ARBA00009075"/>
    </source>
</evidence>